<sequence length="308" mass="36566">MTQEEIIKAINEKYKNLGENPDSYLKGLLQAKPINYWDYIEVDSLLSLQKPRTDFKDEEIFIIYHQITELTLKLMVHELKQIVEKQIITEEFISTKIHRLNRYTSMLINSFSVMSDGMDYDDYNTFRSTLTPASGFQSAQFRFIELYCTRVKNLINQKGIERLKDIENPTIEDYFEHIYWKDAGQNRKTGKKTLTLRQFEEKYLDDFIALAKELEGNTIEDKLIKLDANSPISEQFQKLLRKFDILYNVTFPLVHLNTAKHYLDSKGENKAATGGSEWKKYLHPKFQQRKFFPTLWTEEEKEHWAEKE</sequence>
<dbReference type="PATRIC" id="fig|880071.3.peg.3307"/>
<dbReference type="RefSeq" id="WP_014799062.1">
    <property type="nucleotide sequence ID" value="NC_018018.1"/>
</dbReference>
<dbReference type="EMBL" id="CP003345">
    <property type="protein sequence ID" value="AFM05634.1"/>
    <property type="molecule type" value="Genomic_DNA"/>
</dbReference>
<dbReference type="Proteomes" id="UP000006054">
    <property type="component" value="Chromosome"/>
</dbReference>
<name>I4ANU9_BERLS</name>
<dbReference type="KEGG" id="fli:Fleli_3305"/>
<dbReference type="PANTHER" id="PTHR10138">
    <property type="entry name" value="TRYPTOPHAN 2,3-DIOXYGENASE"/>
    <property type="match status" value="1"/>
</dbReference>
<organism evidence="1 2">
    <name type="scientific">Bernardetia litoralis (strain ATCC 23117 / DSM 6794 / NBRC 15988 / NCIMB 1366 / Fx l1 / Sio-4)</name>
    <name type="common">Flexibacter litoralis</name>
    <dbReference type="NCBI Taxonomy" id="880071"/>
    <lineage>
        <taxon>Bacteria</taxon>
        <taxon>Pseudomonadati</taxon>
        <taxon>Bacteroidota</taxon>
        <taxon>Cytophagia</taxon>
        <taxon>Cytophagales</taxon>
        <taxon>Bernardetiaceae</taxon>
        <taxon>Bernardetia</taxon>
    </lineage>
</organism>
<proteinExistence type="predicted"/>
<keyword evidence="1" id="KW-0223">Dioxygenase</keyword>
<dbReference type="SUPFAM" id="SSF140959">
    <property type="entry name" value="Indolic compounds 2,3-dioxygenase-like"/>
    <property type="match status" value="1"/>
</dbReference>
<gene>
    <name evidence="1" type="ordered locus">Fleli_3305</name>
</gene>
<dbReference type="eggNOG" id="COG3483">
    <property type="taxonomic scope" value="Bacteria"/>
</dbReference>
<dbReference type="Gene3D" id="1.20.58.480">
    <property type="match status" value="1"/>
</dbReference>
<dbReference type="GO" id="GO:0046872">
    <property type="term" value="F:metal ion binding"/>
    <property type="evidence" value="ECO:0007669"/>
    <property type="project" value="InterPro"/>
</dbReference>
<dbReference type="Pfam" id="PF03301">
    <property type="entry name" value="Trp_dioxygenase"/>
    <property type="match status" value="1"/>
</dbReference>
<keyword evidence="2" id="KW-1185">Reference proteome</keyword>
<evidence type="ECO:0000313" key="2">
    <source>
        <dbReference type="Proteomes" id="UP000006054"/>
    </source>
</evidence>
<dbReference type="GO" id="GO:0019441">
    <property type="term" value="P:L-tryptophan catabolic process to kynurenine"/>
    <property type="evidence" value="ECO:0007669"/>
    <property type="project" value="InterPro"/>
</dbReference>
<dbReference type="GO" id="GO:0019442">
    <property type="term" value="P:L-tryptophan catabolic process to acetyl-CoA"/>
    <property type="evidence" value="ECO:0007669"/>
    <property type="project" value="TreeGrafter"/>
</dbReference>
<protein>
    <submittedName>
        <fullName evidence="1">Tryptophan 2,3-dioxygenase (Vermilion)</fullName>
    </submittedName>
</protein>
<dbReference type="GO" id="GO:0020037">
    <property type="term" value="F:heme binding"/>
    <property type="evidence" value="ECO:0007669"/>
    <property type="project" value="InterPro"/>
</dbReference>
<evidence type="ECO:0000313" key="1">
    <source>
        <dbReference type="EMBL" id="AFM05634.1"/>
    </source>
</evidence>
<accession>I4ANU9</accession>
<dbReference type="InterPro" id="IPR037217">
    <property type="entry name" value="Trp/Indoleamine_2_3_dOase-like"/>
</dbReference>
<reference evidence="2" key="1">
    <citation type="submission" date="2012-06" db="EMBL/GenBank/DDBJ databases">
        <title>The complete genome of Flexibacter litoralis DSM 6794.</title>
        <authorList>
            <person name="Lucas S."/>
            <person name="Copeland A."/>
            <person name="Lapidus A."/>
            <person name="Glavina del Rio T."/>
            <person name="Dalin E."/>
            <person name="Tice H."/>
            <person name="Bruce D."/>
            <person name="Goodwin L."/>
            <person name="Pitluck S."/>
            <person name="Peters L."/>
            <person name="Ovchinnikova G."/>
            <person name="Lu M."/>
            <person name="Kyrpides N."/>
            <person name="Mavromatis K."/>
            <person name="Ivanova N."/>
            <person name="Brettin T."/>
            <person name="Detter J.C."/>
            <person name="Han C."/>
            <person name="Larimer F."/>
            <person name="Land M."/>
            <person name="Hauser L."/>
            <person name="Markowitz V."/>
            <person name="Cheng J.-F."/>
            <person name="Hugenholtz P."/>
            <person name="Woyke T."/>
            <person name="Wu D."/>
            <person name="Spring S."/>
            <person name="Lang E."/>
            <person name="Kopitz M."/>
            <person name="Brambilla E."/>
            <person name="Klenk H.-P."/>
            <person name="Eisen J.A."/>
        </authorList>
    </citation>
    <scope>NUCLEOTIDE SEQUENCE [LARGE SCALE GENOMIC DNA]</scope>
    <source>
        <strain evidence="2">ATCC 23117 / DSM 6794 / NBRC 15988 / NCIMB 1366 / Sio-4</strain>
    </source>
</reference>
<dbReference type="GO" id="GO:0004833">
    <property type="term" value="F:L-tryptophan 2,3-dioxygenase activity"/>
    <property type="evidence" value="ECO:0007669"/>
    <property type="project" value="InterPro"/>
</dbReference>
<dbReference type="PANTHER" id="PTHR10138:SF0">
    <property type="entry name" value="TRYPTOPHAN 2,3-DIOXYGENASE"/>
    <property type="match status" value="1"/>
</dbReference>
<dbReference type="HOGENOM" id="CLU_930017_0_0_10"/>
<dbReference type="STRING" id="880071.Fleli_3305"/>
<keyword evidence="1" id="KW-0560">Oxidoreductase</keyword>
<dbReference type="AlphaFoldDB" id="I4ANU9"/>
<dbReference type="OrthoDB" id="9776847at2"/>
<dbReference type="InterPro" id="IPR004981">
    <property type="entry name" value="Trp_2_3_dOase"/>
</dbReference>